<accession>A0A2R5FVA2</accession>
<name>A0A2R5FVA2_NOSCO</name>
<dbReference type="Proteomes" id="UP000245124">
    <property type="component" value="Unassembled WGS sequence"/>
</dbReference>
<dbReference type="EMBL" id="BDUD01000001">
    <property type="protein sequence ID" value="GBG22680.1"/>
    <property type="molecule type" value="Genomic_DNA"/>
</dbReference>
<keyword evidence="2" id="KW-1185">Reference proteome</keyword>
<evidence type="ECO:0000313" key="1">
    <source>
        <dbReference type="EMBL" id="GBG22680.1"/>
    </source>
</evidence>
<sequence>MAKQCYLLLFTNCVNAKGHSYYCVDSVGSTSGSCGVVQVINGVNTGIGAKELIFIPVSYAGAYPIPSEYSTSYDSGYYGSCCDPPVFNTYCQGGKQAKVTVLKLEYIFQSTPIKVSCKGTTLKIEDSSGRTRSVGVPNCSSYKVSCDDDCPEGSHKCTHKKYPGYCCIPCKATGDKLKNIANKVGR</sequence>
<comment type="caution">
    <text evidence="1">The sequence shown here is derived from an EMBL/GenBank/DDBJ whole genome shotgun (WGS) entry which is preliminary data.</text>
</comment>
<dbReference type="RefSeq" id="WP_109012361.1">
    <property type="nucleotide sequence ID" value="NZ_BDUD01000001.1"/>
</dbReference>
<protein>
    <submittedName>
        <fullName evidence="1">Uncharacterized protein</fullName>
    </submittedName>
</protein>
<reference evidence="1 2" key="1">
    <citation type="submission" date="2017-06" db="EMBL/GenBank/DDBJ databases">
        <title>Genome sequencing of cyanobaciteial culture collection at National Institute for Environmental Studies (NIES).</title>
        <authorList>
            <person name="Hirose Y."/>
            <person name="Shimura Y."/>
            <person name="Fujisawa T."/>
            <person name="Nakamura Y."/>
            <person name="Kawachi M."/>
        </authorList>
    </citation>
    <scope>NUCLEOTIDE SEQUENCE [LARGE SCALE GENOMIC DNA]</scope>
    <source>
        <strain evidence="1 2">NIES-4072</strain>
    </source>
</reference>
<gene>
    <name evidence="1" type="ORF">NIES4072_63920</name>
</gene>
<dbReference type="AlphaFoldDB" id="A0A2R5FVA2"/>
<organism evidence="1 2">
    <name type="scientific">Nostoc commune NIES-4072</name>
    <dbReference type="NCBI Taxonomy" id="2005467"/>
    <lineage>
        <taxon>Bacteria</taxon>
        <taxon>Bacillati</taxon>
        <taxon>Cyanobacteriota</taxon>
        <taxon>Cyanophyceae</taxon>
        <taxon>Nostocales</taxon>
        <taxon>Nostocaceae</taxon>
        <taxon>Nostoc</taxon>
    </lineage>
</organism>
<evidence type="ECO:0000313" key="2">
    <source>
        <dbReference type="Proteomes" id="UP000245124"/>
    </source>
</evidence>
<proteinExistence type="predicted"/>
<dbReference type="OrthoDB" id="491027at2"/>